<evidence type="ECO:0000256" key="1">
    <source>
        <dbReference type="SAM" id="MobiDB-lite"/>
    </source>
</evidence>
<dbReference type="Proteomes" id="UP001500131">
    <property type="component" value="Unassembled WGS sequence"/>
</dbReference>
<feature type="compositionally biased region" description="Low complexity" evidence="1">
    <location>
        <begin position="89"/>
        <end position="100"/>
    </location>
</feature>
<comment type="caution">
    <text evidence="2">The sequence shown here is derived from an EMBL/GenBank/DDBJ whole genome shotgun (WGS) entry which is preliminary data.</text>
</comment>
<organism evidence="2 3">
    <name type="scientific">Leishmania lindenbergi</name>
    <dbReference type="NCBI Taxonomy" id="651832"/>
    <lineage>
        <taxon>Eukaryota</taxon>
        <taxon>Discoba</taxon>
        <taxon>Euglenozoa</taxon>
        <taxon>Kinetoplastea</taxon>
        <taxon>Metakinetoplastina</taxon>
        <taxon>Trypanosomatida</taxon>
        <taxon>Trypanosomatidae</taxon>
        <taxon>Leishmaniinae</taxon>
        <taxon>Leishmania</taxon>
    </lineage>
</organism>
<evidence type="ECO:0000313" key="3">
    <source>
        <dbReference type="Proteomes" id="UP001500131"/>
    </source>
</evidence>
<feature type="region of interest" description="Disordered" evidence="1">
    <location>
        <begin position="76"/>
        <end position="112"/>
    </location>
</feature>
<dbReference type="EMBL" id="JBAMZK010000001">
    <property type="protein sequence ID" value="KAL0515388.1"/>
    <property type="molecule type" value="Genomic_DNA"/>
</dbReference>
<evidence type="ECO:0000313" key="2">
    <source>
        <dbReference type="EMBL" id="KAL0515388.1"/>
    </source>
</evidence>
<reference evidence="2 3" key="1">
    <citation type="submission" date="2024-02" db="EMBL/GenBank/DDBJ databases">
        <title>FIRST GENOME SEQUENCES OF Leishmania (Viannia) shawi, Leishmania (Viannia) lindenbergi AND Leishmania (Viannia) utingensis.</title>
        <authorList>
            <person name="Resadore F."/>
            <person name="Custodio M.G.F."/>
            <person name="Boite M.C."/>
            <person name="Cupolillo E."/>
            <person name="Ferreira G.E.M."/>
        </authorList>
    </citation>
    <scope>NUCLEOTIDE SEQUENCE [LARGE SCALE GENOMIC DNA]</scope>
    <source>
        <strain evidence="2 3">MHOM/BR/1966/M15733</strain>
    </source>
</reference>
<accession>A0AAW3B316</accession>
<gene>
    <name evidence="2" type="ORF">Q4I31_000566</name>
</gene>
<name>A0AAW3B316_9TRYP</name>
<sequence length="112" mass="12691">MHHDSMAQCPAPRPLCRCEKQRTDRGSRLGGARLGRYGRAIFSPSEMRFRERQRRELGIERFRRVGLCTEESDAATLRPGDVLPRTDADTASDVASDATAGPFSNMHWLPYR</sequence>
<proteinExistence type="predicted"/>
<dbReference type="AlphaFoldDB" id="A0AAW3B316"/>
<protein>
    <submittedName>
        <fullName evidence="2">Uncharacterized protein</fullName>
    </submittedName>
</protein>
<keyword evidence="3" id="KW-1185">Reference proteome</keyword>